<dbReference type="InterPro" id="IPR000504">
    <property type="entry name" value="RRM_dom"/>
</dbReference>
<accession>A0A1I9FZK5</accession>
<dbReference type="GO" id="GO:0003723">
    <property type="term" value="F:RNA binding"/>
    <property type="evidence" value="ECO:0007669"/>
    <property type="project" value="UniProtKB-UniRule"/>
</dbReference>
<keyword evidence="4" id="KW-0539">Nucleus</keyword>
<feature type="domain" description="RRM" evidence="7">
    <location>
        <begin position="91"/>
        <end position="206"/>
    </location>
</feature>
<keyword evidence="3 5" id="KW-0694">RNA-binding</keyword>
<dbReference type="InterPro" id="IPR012677">
    <property type="entry name" value="Nucleotide-bd_a/b_plait_sf"/>
</dbReference>
<name>A0A1I9FZK5_BRUMA</name>
<dbReference type="SMART" id="SM00360">
    <property type="entry name" value="RRM"/>
    <property type="match status" value="1"/>
</dbReference>
<dbReference type="OMA" id="EMKIQKG"/>
<evidence type="ECO:0000256" key="2">
    <source>
        <dbReference type="ARBA" id="ARBA00007077"/>
    </source>
</evidence>
<evidence type="ECO:0000256" key="1">
    <source>
        <dbReference type="ARBA" id="ARBA00004604"/>
    </source>
</evidence>
<feature type="region of interest" description="Disordered" evidence="6">
    <location>
        <begin position="206"/>
        <end position="229"/>
    </location>
</feature>
<comment type="subcellular location">
    <subcellularLocation>
        <location evidence="1">Nucleus</location>
        <location evidence="1">Nucleolus</location>
    </subcellularLocation>
</comment>
<dbReference type="PANTHER" id="PTHR23236">
    <property type="entry name" value="EUKARYOTIC TRANSLATION INITIATION FACTOR 4B/4H"/>
    <property type="match status" value="1"/>
</dbReference>
<dbReference type="InterPro" id="IPR035979">
    <property type="entry name" value="RBD_domain_sf"/>
</dbReference>
<evidence type="ECO:0000313" key="8">
    <source>
        <dbReference type="EMBL" id="CDP90674.1"/>
    </source>
</evidence>
<sequence>MDYFPGAVSAFLVREGMTLKSGNERKELNQGMMSQWFCSRNLSLNLTVLNCPLVKRSCSRSQQDSMELIVSYQKVEMKIQKGETIAKEETRTIFVGNERNQKLFPQFGTVESVRLRCFAASNKKITKKRDIPSGVRSLTFHVKFKGAKSIESKNVSFVRIVRDPKTDNSKGFAFVAFKENAAIPLALQLDGSIFKSRPLRVKRVQSKTRSHQHSLRNIAKQRTDHMLRT</sequence>
<dbReference type="AlphaFoldDB" id="A0A1I9FZK5"/>
<evidence type="ECO:0000256" key="5">
    <source>
        <dbReference type="PROSITE-ProRule" id="PRU00176"/>
    </source>
</evidence>
<evidence type="ECO:0000256" key="4">
    <source>
        <dbReference type="ARBA" id="ARBA00023242"/>
    </source>
</evidence>
<dbReference type="SUPFAM" id="SSF54928">
    <property type="entry name" value="RNA-binding domain, RBD"/>
    <property type="match status" value="1"/>
</dbReference>
<reference evidence="8" key="2">
    <citation type="submission" date="2012-12" db="EMBL/GenBank/DDBJ databases">
        <authorList>
            <consortium name="WormBase Consortium"/>
            <person name="Ghedin E."/>
            <person name="Paulini M."/>
        </authorList>
    </citation>
    <scope>NUCLEOTIDE SEQUENCE</scope>
    <source>
        <strain evidence="8">FR3</strain>
    </source>
</reference>
<dbReference type="PANTHER" id="PTHR23236:SF25">
    <property type="entry name" value="RNA-BINDING PROTEIN 34"/>
    <property type="match status" value="1"/>
</dbReference>
<protein>
    <submittedName>
        <fullName evidence="8">Bm3300, isoform d</fullName>
    </submittedName>
</protein>
<evidence type="ECO:0000256" key="6">
    <source>
        <dbReference type="SAM" id="MobiDB-lite"/>
    </source>
</evidence>
<organism evidence="8">
    <name type="scientific">Brugia malayi</name>
    <name type="common">Filarial nematode worm</name>
    <dbReference type="NCBI Taxonomy" id="6279"/>
    <lineage>
        <taxon>Eukaryota</taxon>
        <taxon>Metazoa</taxon>
        <taxon>Ecdysozoa</taxon>
        <taxon>Nematoda</taxon>
        <taxon>Chromadorea</taxon>
        <taxon>Rhabditida</taxon>
        <taxon>Spirurina</taxon>
        <taxon>Spiruromorpha</taxon>
        <taxon>Filarioidea</taxon>
        <taxon>Onchocercidae</taxon>
        <taxon>Brugia</taxon>
    </lineage>
</organism>
<dbReference type="PROSITE" id="PS50102">
    <property type="entry name" value="RRM"/>
    <property type="match status" value="1"/>
</dbReference>
<dbReference type="EMBL" id="LN854668">
    <property type="protein sequence ID" value="CDP90674.1"/>
    <property type="molecule type" value="Genomic_DNA"/>
</dbReference>
<dbReference type="Gene3D" id="3.30.70.330">
    <property type="match status" value="2"/>
</dbReference>
<dbReference type="Pfam" id="PF00076">
    <property type="entry name" value="RRM_1"/>
    <property type="match status" value="1"/>
</dbReference>
<comment type="similarity">
    <text evidence="2">Belongs to the RRM RBM34 family.</text>
</comment>
<proteinExistence type="inferred from homology"/>
<gene>
    <name evidence="8" type="primary">Bm3300</name>
    <name evidence="8" type="ORF">BM_Bm3300</name>
</gene>
<dbReference type="GO" id="GO:0005730">
    <property type="term" value="C:nucleolus"/>
    <property type="evidence" value="ECO:0007669"/>
    <property type="project" value="UniProtKB-SubCell"/>
</dbReference>
<evidence type="ECO:0000259" key="7">
    <source>
        <dbReference type="PROSITE" id="PS50102"/>
    </source>
</evidence>
<evidence type="ECO:0000256" key="3">
    <source>
        <dbReference type="ARBA" id="ARBA00022884"/>
    </source>
</evidence>
<reference evidence="8" key="1">
    <citation type="journal article" date="2007" name="Science">
        <title>Draft genome of the filarial nematode parasite Brugia malayi.</title>
        <authorList>
            <person name="Ghedin E."/>
            <person name="Wang S."/>
            <person name="Spiro D."/>
            <person name="Caler E."/>
            <person name="Zhao Q."/>
            <person name="Crabtree J."/>
            <person name="Allen J.E."/>
            <person name="Delcher A.L."/>
            <person name="Guiliano D.B."/>
            <person name="Miranda-Saavedra D."/>
            <person name="Angiuoli S.V."/>
            <person name="Creasy T."/>
            <person name="Amedeo P."/>
            <person name="Haas B."/>
            <person name="El-Sayed N.M."/>
            <person name="Wortman J.R."/>
            <person name="Feldblyum T."/>
            <person name="Tallon L."/>
            <person name="Schatz M."/>
            <person name="Shumway M."/>
            <person name="Koo H."/>
            <person name="Salzberg S.L."/>
            <person name="Schobel S."/>
            <person name="Pertea M."/>
            <person name="Pop M."/>
            <person name="White O."/>
            <person name="Barton G.J."/>
            <person name="Carlow C.K."/>
            <person name="Crawford M.J."/>
            <person name="Daub J."/>
            <person name="Dimmic M.W."/>
            <person name="Estes C.F."/>
            <person name="Foster J.M."/>
            <person name="Ganatra M."/>
            <person name="Gregory W.F."/>
            <person name="Johnson N.M."/>
            <person name="Jin J."/>
            <person name="Komuniecki R."/>
            <person name="Korf I."/>
            <person name="Kumar S."/>
            <person name="Laney S."/>
            <person name="Li B.W."/>
            <person name="Li W."/>
            <person name="Lindblom T.H."/>
            <person name="Lustigman S."/>
            <person name="Ma D."/>
            <person name="Maina C.V."/>
            <person name="Martin D.M."/>
            <person name="McCarter J.P."/>
            <person name="McReynolds L."/>
            <person name="Mitreva M."/>
            <person name="Nutman T.B."/>
            <person name="Parkinson J."/>
            <person name="Peregrin-Alvarez J.M."/>
            <person name="Poole C."/>
            <person name="Ren Q."/>
            <person name="Saunders L."/>
            <person name="Sluder A.E."/>
            <person name="Smith K."/>
            <person name="Stanke M."/>
            <person name="Unnasch T.R."/>
            <person name="Ware J."/>
            <person name="Wei A.D."/>
            <person name="Weil G."/>
            <person name="Williams D.J."/>
            <person name="Zhang Y."/>
            <person name="Williams S.A."/>
            <person name="Fraser-Liggett C."/>
            <person name="Slatko B."/>
            <person name="Blaxter M.L."/>
            <person name="Scott A.L."/>
        </authorList>
    </citation>
    <scope>NUCLEOTIDE SEQUENCE</scope>
    <source>
        <strain evidence="8">FR3</strain>
    </source>
</reference>